<gene>
    <name evidence="2" type="ORF">M1B34_28305</name>
</gene>
<evidence type="ECO:0000313" key="3">
    <source>
        <dbReference type="Proteomes" id="UP001155059"/>
    </source>
</evidence>
<reference evidence="2 3" key="1">
    <citation type="journal article" date="2022" name="Int. J. Syst. Evol. Microbiol.">
        <title>Pseudomonas aegrilactucae sp. nov. and Pseudomonas morbosilactucae sp. nov., pathogens causing bacterial rot of lettuce in Japan.</title>
        <authorList>
            <person name="Sawada H."/>
            <person name="Fujikawa T."/>
            <person name="Satou M."/>
        </authorList>
    </citation>
    <scope>NUCLEOTIDE SEQUENCE [LARGE SCALE GENOMIC DNA]</scope>
    <source>
        <strain evidence="2 3">MAFF 302030</strain>
    </source>
</reference>
<sequence length="167" mass="18377">METGFMWWLALVSSIASIGSAVWAWREALKASDSASKVDVLYSRMINSRQSAEAHQVLHATRTILQTISPIGPSGQVKNIKGIDLSQISRALESYCQTLSEHGHLFSVHIESHAVNLSKSILNNLPAVTNKSDLEGVIKAGTLIYIETNNFMPVAKQISDERMQDVK</sequence>
<feature type="transmembrane region" description="Helical" evidence="1">
    <location>
        <begin position="6"/>
        <end position="25"/>
    </location>
</feature>
<reference evidence="2 3" key="2">
    <citation type="journal article" date="2023" name="Plant Pathol.">
        <title>Dismantling and reorganizing Pseudomonas marginalis sensu#lato.</title>
        <authorList>
            <person name="Sawada H."/>
            <person name="Fujikawa T."/>
            <person name="Satou M."/>
        </authorList>
    </citation>
    <scope>NUCLEOTIDE SEQUENCE [LARGE SCALE GENOMIC DNA]</scope>
    <source>
        <strain evidence="2 3">MAFF 302030</strain>
    </source>
</reference>
<keyword evidence="1" id="KW-1133">Transmembrane helix</keyword>
<dbReference type="Proteomes" id="UP001155059">
    <property type="component" value="Unassembled WGS sequence"/>
</dbReference>
<evidence type="ECO:0000313" key="2">
    <source>
        <dbReference type="EMBL" id="MCK9801465.1"/>
    </source>
</evidence>
<proteinExistence type="predicted"/>
<dbReference type="EMBL" id="JALQCW010000087">
    <property type="protein sequence ID" value="MCK9801465.1"/>
    <property type="molecule type" value="Genomic_DNA"/>
</dbReference>
<organism evidence="2 3">
    <name type="scientific">Pseudomonas morbosilactucae</name>
    <dbReference type="NCBI Taxonomy" id="2938197"/>
    <lineage>
        <taxon>Bacteria</taxon>
        <taxon>Pseudomonadati</taxon>
        <taxon>Pseudomonadota</taxon>
        <taxon>Gammaproteobacteria</taxon>
        <taxon>Pseudomonadales</taxon>
        <taxon>Pseudomonadaceae</taxon>
        <taxon>Pseudomonas</taxon>
    </lineage>
</organism>
<comment type="caution">
    <text evidence="2">The sequence shown here is derived from an EMBL/GenBank/DDBJ whole genome shotgun (WGS) entry which is preliminary data.</text>
</comment>
<keyword evidence="1" id="KW-0812">Transmembrane</keyword>
<evidence type="ECO:0000256" key="1">
    <source>
        <dbReference type="SAM" id="Phobius"/>
    </source>
</evidence>
<accession>A0A9X1Z0C3</accession>
<dbReference type="RefSeq" id="WP_268266869.1">
    <property type="nucleotide sequence ID" value="NZ_JALQCW010000087.1"/>
</dbReference>
<protein>
    <submittedName>
        <fullName evidence="2">Uncharacterized protein</fullName>
    </submittedName>
</protein>
<dbReference type="AlphaFoldDB" id="A0A9X1Z0C3"/>
<name>A0A9X1Z0C3_9PSED</name>
<keyword evidence="1" id="KW-0472">Membrane</keyword>